<reference evidence="1 2" key="1">
    <citation type="submission" date="2020-06" db="EMBL/GenBank/DDBJ databases">
        <authorList>
            <consortium name="Wellcome Sanger Institute Data Sharing"/>
        </authorList>
    </citation>
    <scope>NUCLEOTIDE SEQUENCE [LARGE SCALE GENOMIC DNA]</scope>
</reference>
<dbReference type="AlphaFoldDB" id="A0AAY4C1Z1"/>
<evidence type="ECO:0000313" key="1">
    <source>
        <dbReference type="Ensembl" id="ENSDCDP00010027093.1"/>
    </source>
</evidence>
<sequence>CSSRLGRILSTTLPLASCSISWSTRGSSATSCPFTSFMMSPTWRRPCWSIIPPCRIRAITSSPFSTRNVTP</sequence>
<dbReference type="Ensembl" id="ENSDCDT00010033556.1">
    <property type="protein sequence ID" value="ENSDCDP00010027093.1"/>
    <property type="gene ID" value="ENSDCDG00010017185.1"/>
</dbReference>
<evidence type="ECO:0000313" key="2">
    <source>
        <dbReference type="Proteomes" id="UP000694580"/>
    </source>
</evidence>
<organism evidence="1 2">
    <name type="scientific">Denticeps clupeoides</name>
    <name type="common">denticle herring</name>
    <dbReference type="NCBI Taxonomy" id="299321"/>
    <lineage>
        <taxon>Eukaryota</taxon>
        <taxon>Metazoa</taxon>
        <taxon>Chordata</taxon>
        <taxon>Craniata</taxon>
        <taxon>Vertebrata</taxon>
        <taxon>Euteleostomi</taxon>
        <taxon>Actinopterygii</taxon>
        <taxon>Neopterygii</taxon>
        <taxon>Teleostei</taxon>
        <taxon>Clupei</taxon>
        <taxon>Clupeiformes</taxon>
        <taxon>Denticipitoidei</taxon>
        <taxon>Denticipitidae</taxon>
        <taxon>Denticeps</taxon>
    </lineage>
</organism>
<accession>A0AAY4C1Z1</accession>
<name>A0AAY4C1Z1_9TELE</name>
<protein>
    <submittedName>
        <fullName evidence="1">Uncharacterized protein</fullName>
    </submittedName>
</protein>
<reference evidence="1" key="2">
    <citation type="submission" date="2025-08" db="UniProtKB">
        <authorList>
            <consortium name="Ensembl"/>
        </authorList>
    </citation>
    <scope>IDENTIFICATION</scope>
</reference>
<keyword evidence="2" id="KW-1185">Reference proteome</keyword>
<dbReference type="Proteomes" id="UP000694580">
    <property type="component" value="Chromosome 7"/>
</dbReference>
<reference evidence="1" key="3">
    <citation type="submission" date="2025-09" db="UniProtKB">
        <authorList>
            <consortium name="Ensembl"/>
        </authorList>
    </citation>
    <scope>IDENTIFICATION</scope>
</reference>
<proteinExistence type="predicted"/>